<dbReference type="OrthoDB" id="2687058at2759"/>
<protein>
    <submittedName>
        <fullName evidence="10">Sodium/hydrogen exchanger family-domain-containing protein</fullName>
    </submittedName>
</protein>
<evidence type="ECO:0000313" key="11">
    <source>
        <dbReference type="Proteomes" id="UP000813824"/>
    </source>
</evidence>
<sequence length="898" mass="97036">MGFFAHHLREVSAGLVRRAAAPEQAGIFAGVNPSKWDSADPIKLWVIQLILIISMTQFLALIGSRIRQPRVIAEVIGGVILGPSIMGRIPNFSQTIFPQESLPPLNLTANIGLVLFLFLIGLEVDVRLLKRNARSSAIISIAGLVVPLGLGAALAVPIYKEFIDQSVKFGQFVLFVAVAIGITAFPVLCRILTETRLLDTHVGVVVLSAGVGNDVVGWVLLALTVALVNSGGSGSGLNALYILLTAVGYTLFLLFPVRWGFRWVARRSGSLENGKPTPLLMTLTMILVFFSAFFTDIIGVHAIFGGFLAGLIIPKDNGFAISIVEKIEDLISVVFLPLYFALSGLRTNLGLLDNGVTWGYTILIIVVAFFSKFLGCSIAAKFTGFNLRESGAIGILMSCKGLVELIVLNVGLSAKILDTRTFSMFVLHALVVTFITTPLTLWVYPPKHRTVEKHGVEGGHDTEASEGNSNGLEEVFKTRFTVVLDRLEQLPAVMTLTQLLRISNPTSADASSSSGGHEKELEGGQPELTFSVGTTTPRKPISINALRLMELERTSDVFKSHEVDTLVHTDPLLSVVRTFGYLNHMRVSTSLNIIPAEEFSGRVADHVRETSSQLVILPWGSGTSIDDSNTGTSLPSPTLASTPFDKLFNRQTSGREQTAAVVHTQFVRKVFTETPADVALYIDRGFPSAYNGQSGTHLFLPFFGGQDDRLALSFVVQLCINPSVSATVVRFTKIESDELSPFSTIDHEKAQALAIPSPHNTAFADTVYGARDTQTRLASDTADNILWERFTQPTESELADALRRISFTRQASSSPLHAVLESAAATVTQHGTQSRVTVVVGRSRRMAIESHSVELKALFAERGVVVGSELPRTLGDIGAAIAWTNANTSMLVVQACAS</sequence>
<keyword evidence="3 8" id="KW-0812">Transmembrane</keyword>
<feature type="transmembrane region" description="Helical" evidence="8">
    <location>
        <begin position="42"/>
        <end position="62"/>
    </location>
</feature>
<evidence type="ECO:0000256" key="7">
    <source>
        <dbReference type="SAM" id="MobiDB-lite"/>
    </source>
</evidence>
<keyword evidence="4 8" id="KW-1133">Transmembrane helix</keyword>
<dbReference type="PANTHER" id="PTHR32468">
    <property type="entry name" value="CATION/H + ANTIPORTER"/>
    <property type="match status" value="1"/>
</dbReference>
<feature type="transmembrane region" description="Helical" evidence="8">
    <location>
        <begin position="71"/>
        <end position="89"/>
    </location>
</feature>
<evidence type="ECO:0000256" key="8">
    <source>
        <dbReference type="SAM" id="Phobius"/>
    </source>
</evidence>
<dbReference type="InterPro" id="IPR006153">
    <property type="entry name" value="Cation/H_exchanger_TM"/>
</dbReference>
<gene>
    <name evidence="10" type="ORF">BXZ70DRAFT_896282</name>
</gene>
<feature type="transmembrane region" description="Helical" evidence="8">
    <location>
        <begin position="171"/>
        <end position="192"/>
    </location>
</feature>
<organism evidence="10 11">
    <name type="scientific">Cristinia sonorae</name>
    <dbReference type="NCBI Taxonomy" id="1940300"/>
    <lineage>
        <taxon>Eukaryota</taxon>
        <taxon>Fungi</taxon>
        <taxon>Dikarya</taxon>
        <taxon>Basidiomycota</taxon>
        <taxon>Agaricomycotina</taxon>
        <taxon>Agaricomycetes</taxon>
        <taxon>Agaricomycetidae</taxon>
        <taxon>Agaricales</taxon>
        <taxon>Pleurotineae</taxon>
        <taxon>Stephanosporaceae</taxon>
        <taxon>Cristinia</taxon>
    </lineage>
</organism>
<name>A0A8K0XNP2_9AGAR</name>
<keyword evidence="5" id="KW-0406">Ion transport</keyword>
<evidence type="ECO:0000259" key="9">
    <source>
        <dbReference type="Pfam" id="PF00999"/>
    </source>
</evidence>
<dbReference type="GO" id="GO:1902600">
    <property type="term" value="P:proton transmembrane transport"/>
    <property type="evidence" value="ECO:0007669"/>
    <property type="project" value="InterPro"/>
</dbReference>
<feature type="transmembrane region" description="Helical" evidence="8">
    <location>
        <begin position="424"/>
        <end position="444"/>
    </location>
</feature>
<evidence type="ECO:0000313" key="10">
    <source>
        <dbReference type="EMBL" id="KAH8094890.1"/>
    </source>
</evidence>
<comment type="caution">
    <text evidence="10">The sequence shown here is derived from an EMBL/GenBank/DDBJ whole genome shotgun (WGS) entry which is preliminary data.</text>
</comment>
<evidence type="ECO:0000256" key="2">
    <source>
        <dbReference type="ARBA" id="ARBA00022448"/>
    </source>
</evidence>
<feature type="transmembrane region" description="Helical" evidence="8">
    <location>
        <begin position="319"/>
        <end position="345"/>
    </location>
</feature>
<feature type="transmembrane region" description="Helical" evidence="8">
    <location>
        <begin position="392"/>
        <end position="412"/>
    </location>
</feature>
<feature type="transmembrane region" description="Helical" evidence="8">
    <location>
        <begin position="357"/>
        <end position="380"/>
    </location>
</feature>
<proteinExistence type="predicted"/>
<dbReference type="Pfam" id="PF00999">
    <property type="entry name" value="Na_H_Exchanger"/>
    <property type="match status" value="1"/>
</dbReference>
<dbReference type="Gene3D" id="1.20.1530.20">
    <property type="match status" value="1"/>
</dbReference>
<feature type="transmembrane region" description="Helical" evidence="8">
    <location>
        <begin position="280"/>
        <end position="313"/>
    </location>
</feature>
<evidence type="ECO:0000256" key="3">
    <source>
        <dbReference type="ARBA" id="ARBA00022692"/>
    </source>
</evidence>
<dbReference type="PANTHER" id="PTHR32468:SF0">
    <property type="entry name" value="K(+)_H(+) ANTIPORTER 1"/>
    <property type="match status" value="1"/>
</dbReference>
<keyword evidence="6 8" id="KW-0472">Membrane</keyword>
<feature type="transmembrane region" description="Helical" evidence="8">
    <location>
        <begin position="138"/>
        <end position="159"/>
    </location>
</feature>
<keyword evidence="2" id="KW-0813">Transport</keyword>
<evidence type="ECO:0000256" key="5">
    <source>
        <dbReference type="ARBA" id="ARBA00023065"/>
    </source>
</evidence>
<dbReference type="Proteomes" id="UP000813824">
    <property type="component" value="Unassembled WGS sequence"/>
</dbReference>
<reference evidence="10" key="1">
    <citation type="journal article" date="2021" name="New Phytol.">
        <title>Evolutionary innovations through gain and loss of genes in the ectomycorrhizal Boletales.</title>
        <authorList>
            <person name="Wu G."/>
            <person name="Miyauchi S."/>
            <person name="Morin E."/>
            <person name="Kuo A."/>
            <person name="Drula E."/>
            <person name="Varga T."/>
            <person name="Kohler A."/>
            <person name="Feng B."/>
            <person name="Cao Y."/>
            <person name="Lipzen A."/>
            <person name="Daum C."/>
            <person name="Hundley H."/>
            <person name="Pangilinan J."/>
            <person name="Johnson J."/>
            <person name="Barry K."/>
            <person name="LaButti K."/>
            <person name="Ng V."/>
            <person name="Ahrendt S."/>
            <person name="Min B."/>
            <person name="Choi I.G."/>
            <person name="Park H."/>
            <person name="Plett J.M."/>
            <person name="Magnuson J."/>
            <person name="Spatafora J.W."/>
            <person name="Nagy L.G."/>
            <person name="Henrissat B."/>
            <person name="Grigoriev I.V."/>
            <person name="Yang Z.L."/>
            <person name="Xu J."/>
            <person name="Martin F.M."/>
        </authorList>
    </citation>
    <scope>NUCLEOTIDE SEQUENCE</scope>
    <source>
        <strain evidence="10">KKN 215</strain>
    </source>
</reference>
<evidence type="ECO:0000256" key="4">
    <source>
        <dbReference type="ARBA" id="ARBA00022989"/>
    </source>
</evidence>
<dbReference type="EMBL" id="JAEVFJ010000024">
    <property type="protein sequence ID" value="KAH8094890.1"/>
    <property type="molecule type" value="Genomic_DNA"/>
</dbReference>
<dbReference type="AlphaFoldDB" id="A0A8K0XNP2"/>
<accession>A0A8K0XNP2</accession>
<feature type="domain" description="Cation/H+ exchanger transmembrane" evidence="9">
    <location>
        <begin position="58"/>
        <end position="439"/>
    </location>
</feature>
<dbReference type="InterPro" id="IPR050794">
    <property type="entry name" value="CPA2_transporter"/>
</dbReference>
<dbReference type="GO" id="GO:0016020">
    <property type="term" value="C:membrane"/>
    <property type="evidence" value="ECO:0007669"/>
    <property type="project" value="UniProtKB-SubCell"/>
</dbReference>
<comment type="subcellular location">
    <subcellularLocation>
        <location evidence="1">Membrane</location>
        <topology evidence="1">Multi-pass membrane protein</topology>
    </subcellularLocation>
</comment>
<feature type="transmembrane region" description="Helical" evidence="8">
    <location>
        <begin position="109"/>
        <end position="126"/>
    </location>
</feature>
<feature type="transmembrane region" description="Helical" evidence="8">
    <location>
        <begin position="239"/>
        <end position="259"/>
    </location>
</feature>
<feature type="transmembrane region" description="Helical" evidence="8">
    <location>
        <begin position="204"/>
        <end position="227"/>
    </location>
</feature>
<evidence type="ECO:0000256" key="1">
    <source>
        <dbReference type="ARBA" id="ARBA00004141"/>
    </source>
</evidence>
<evidence type="ECO:0000256" key="6">
    <source>
        <dbReference type="ARBA" id="ARBA00023136"/>
    </source>
</evidence>
<dbReference type="GO" id="GO:0015297">
    <property type="term" value="F:antiporter activity"/>
    <property type="evidence" value="ECO:0007669"/>
    <property type="project" value="InterPro"/>
</dbReference>
<keyword evidence="11" id="KW-1185">Reference proteome</keyword>
<dbReference type="InterPro" id="IPR038770">
    <property type="entry name" value="Na+/solute_symporter_sf"/>
</dbReference>
<feature type="region of interest" description="Disordered" evidence="7">
    <location>
        <begin position="507"/>
        <end position="534"/>
    </location>
</feature>